<dbReference type="Pfam" id="PF11558">
    <property type="entry name" value="HET-s_218-289"/>
    <property type="match status" value="1"/>
</dbReference>
<dbReference type="HOGENOM" id="CLU_058675_0_0_1"/>
<dbReference type="PANTHER" id="PTHR37542">
    <property type="entry name" value="HELO DOMAIN-CONTAINING PROTEIN-RELATED"/>
    <property type="match status" value="1"/>
</dbReference>
<protein>
    <recommendedName>
        <fullName evidence="5">Prion-inhibition and propagation HeLo domain-containing protein</fullName>
    </recommendedName>
</protein>
<dbReference type="OrthoDB" id="4888305at2759"/>
<dbReference type="VEuPathDB" id="FungiDB:TRIVIDRAFT_28501"/>
<dbReference type="eggNOG" id="ENOG502S8GV">
    <property type="taxonomic scope" value="Eukaryota"/>
</dbReference>
<dbReference type="STRING" id="413071.G9MSV6"/>
<evidence type="ECO:0000259" key="1">
    <source>
        <dbReference type="Pfam" id="PF11558"/>
    </source>
</evidence>
<evidence type="ECO:0008006" key="5">
    <source>
        <dbReference type="Google" id="ProtNLM"/>
    </source>
</evidence>
<dbReference type="AlphaFoldDB" id="G9MSV6"/>
<comment type="caution">
    <text evidence="3">The sequence shown here is derived from an EMBL/GenBank/DDBJ whole genome shotgun (WGS) entry which is preliminary data.</text>
</comment>
<evidence type="ECO:0000313" key="3">
    <source>
        <dbReference type="EMBL" id="EHK23053.1"/>
    </source>
</evidence>
<dbReference type="InterPro" id="IPR038305">
    <property type="entry name" value="HeLo_sf"/>
</dbReference>
<accession>G9MSV6</accession>
<gene>
    <name evidence="3" type="ORF">TRIVIDRAFT_28501</name>
</gene>
<dbReference type="Pfam" id="PF14479">
    <property type="entry name" value="HeLo"/>
    <property type="match status" value="1"/>
</dbReference>
<dbReference type="PANTHER" id="PTHR37542:SF3">
    <property type="entry name" value="PRION-INHIBITION AND PROPAGATION HELO DOMAIN-CONTAINING PROTEIN"/>
    <property type="match status" value="1"/>
</dbReference>
<dbReference type="InterPro" id="IPR021084">
    <property type="entry name" value="Het-s_prion_dom"/>
</dbReference>
<organism evidence="3 4">
    <name type="scientific">Hypocrea virens (strain Gv29-8 / FGSC 10586)</name>
    <name type="common">Gliocladium virens</name>
    <name type="synonym">Trichoderma virens</name>
    <dbReference type="NCBI Taxonomy" id="413071"/>
    <lineage>
        <taxon>Eukaryota</taxon>
        <taxon>Fungi</taxon>
        <taxon>Dikarya</taxon>
        <taxon>Ascomycota</taxon>
        <taxon>Pezizomycotina</taxon>
        <taxon>Sordariomycetes</taxon>
        <taxon>Hypocreomycetidae</taxon>
        <taxon>Hypocreales</taxon>
        <taxon>Hypocreaceae</taxon>
        <taxon>Trichoderma</taxon>
    </lineage>
</organism>
<dbReference type="InterPro" id="IPR029498">
    <property type="entry name" value="HeLo_dom"/>
</dbReference>
<evidence type="ECO:0000313" key="4">
    <source>
        <dbReference type="Proteomes" id="UP000007115"/>
    </source>
</evidence>
<evidence type="ECO:0000259" key="2">
    <source>
        <dbReference type="Pfam" id="PF14479"/>
    </source>
</evidence>
<dbReference type="Gene3D" id="1.20.120.1020">
    <property type="entry name" value="Prion-inhibition and propagation, HeLo domain"/>
    <property type="match status" value="1"/>
</dbReference>
<sequence length="289" mass="32427">MAEIFGIATGALSVAALFNNCVDTFEYIQLGRHFGEDYQRCQLKLDIAETRLGRWGEAVGVNDDERFASASPIDKAVKDAQRILEDIADCFEAAQKKSRRYAGRADKQELEVYSNSDMNTVFQRLHNRYRDIARRRQKSTSIVKKAAWALYDGKSLNKIIDQISSWVDELEKLFPVEATHQKLVEMEIDEVNDELSLKTLNDAARGIDPALEDAVESKVDAIEGKNSARNVTTEDKVRFHVGNVVSEGVLQHEILTNDQTINSVETVSAKNESRVQIGNVYGGKGVWDN</sequence>
<dbReference type="EMBL" id="ABDF02000006">
    <property type="protein sequence ID" value="EHK23053.1"/>
    <property type="molecule type" value="Genomic_DNA"/>
</dbReference>
<dbReference type="GeneID" id="25792659"/>
<dbReference type="InParanoid" id="G9MSV6"/>
<dbReference type="OMA" id="RIAINSH"/>
<dbReference type="Proteomes" id="UP000007115">
    <property type="component" value="Unassembled WGS sequence"/>
</dbReference>
<feature type="domain" description="Het-s prion-forming" evidence="1">
    <location>
        <begin position="218"/>
        <end position="282"/>
    </location>
</feature>
<name>G9MSV6_HYPVG</name>
<reference evidence="3 4" key="1">
    <citation type="journal article" date="2011" name="Genome Biol.">
        <title>Comparative genome sequence analysis underscores mycoparasitism as the ancestral life style of Trichoderma.</title>
        <authorList>
            <person name="Kubicek C.P."/>
            <person name="Herrera-Estrella A."/>
            <person name="Seidl-Seiboth V."/>
            <person name="Martinez D.A."/>
            <person name="Druzhinina I.S."/>
            <person name="Thon M."/>
            <person name="Zeilinger S."/>
            <person name="Casas-Flores S."/>
            <person name="Horwitz B.A."/>
            <person name="Mukherjee P.K."/>
            <person name="Mukherjee M."/>
            <person name="Kredics L."/>
            <person name="Alcaraz L.D."/>
            <person name="Aerts A."/>
            <person name="Antal Z."/>
            <person name="Atanasova L."/>
            <person name="Cervantes-Badillo M.G."/>
            <person name="Challacombe J."/>
            <person name="Chertkov O."/>
            <person name="McCluskey K."/>
            <person name="Coulpier F."/>
            <person name="Deshpande N."/>
            <person name="von Doehren H."/>
            <person name="Ebbole D.J."/>
            <person name="Esquivel-Naranjo E.U."/>
            <person name="Fekete E."/>
            <person name="Flipphi M."/>
            <person name="Glaser F."/>
            <person name="Gomez-Rodriguez E.Y."/>
            <person name="Gruber S."/>
            <person name="Han C."/>
            <person name="Henrissat B."/>
            <person name="Hermosa R."/>
            <person name="Hernandez-Onate M."/>
            <person name="Karaffa L."/>
            <person name="Kosti I."/>
            <person name="Le Crom S."/>
            <person name="Lindquist E."/>
            <person name="Lucas S."/>
            <person name="Luebeck M."/>
            <person name="Luebeck P.S."/>
            <person name="Margeot A."/>
            <person name="Metz B."/>
            <person name="Misra M."/>
            <person name="Nevalainen H."/>
            <person name="Omann M."/>
            <person name="Packer N."/>
            <person name="Perrone G."/>
            <person name="Uresti-Rivera E.E."/>
            <person name="Salamov A."/>
            <person name="Schmoll M."/>
            <person name="Seiboth B."/>
            <person name="Shapiro H."/>
            <person name="Sukno S."/>
            <person name="Tamayo-Ramos J.A."/>
            <person name="Tisch D."/>
            <person name="Wiest A."/>
            <person name="Wilkinson H.H."/>
            <person name="Zhang M."/>
            <person name="Coutinho P.M."/>
            <person name="Kenerley C.M."/>
            <person name="Monte E."/>
            <person name="Baker S.E."/>
            <person name="Grigoriev I.V."/>
        </authorList>
    </citation>
    <scope>NUCLEOTIDE SEQUENCE [LARGE SCALE GENOMIC DNA]</scope>
    <source>
        <strain evidence="4">Gv29-8 / FGSC 10586</strain>
    </source>
</reference>
<dbReference type="RefSeq" id="XP_013957252.1">
    <property type="nucleotide sequence ID" value="XM_014101777.1"/>
</dbReference>
<feature type="domain" description="Prion-inhibition and propagation HeLo" evidence="2">
    <location>
        <begin position="6"/>
        <end position="200"/>
    </location>
</feature>
<proteinExistence type="predicted"/>
<keyword evidence="4" id="KW-1185">Reference proteome</keyword>